<dbReference type="Pfam" id="PF07508">
    <property type="entry name" value="Recombinase"/>
    <property type="match status" value="1"/>
</dbReference>
<reference evidence="3 4" key="2">
    <citation type="submission" date="2024-09" db="EMBL/GenBank/DDBJ databases">
        <title>Draft genome sequence of Candidatus Magnetaquicoccaceae bacterium FCR-1.</title>
        <authorList>
            <person name="Shimoshige H."/>
            <person name="Shimamura S."/>
            <person name="Taoka A."/>
            <person name="Kobayashi H."/>
            <person name="Maekawa T."/>
        </authorList>
    </citation>
    <scope>NUCLEOTIDE SEQUENCE [LARGE SCALE GENOMIC DNA]</scope>
    <source>
        <strain evidence="3 4">FCR-1</strain>
    </source>
</reference>
<dbReference type="PANTHER" id="PTHR30461:SF23">
    <property type="entry name" value="DNA RECOMBINASE-RELATED"/>
    <property type="match status" value="1"/>
</dbReference>
<dbReference type="PROSITE" id="PS51737">
    <property type="entry name" value="RECOMBINASE_DNA_BIND"/>
    <property type="match status" value="1"/>
</dbReference>
<dbReference type="InterPro" id="IPR038109">
    <property type="entry name" value="DNA_bind_recomb_sf"/>
</dbReference>
<dbReference type="InterPro" id="IPR006119">
    <property type="entry name" value="Resolv_N"/>
</dbReference>
<evidence type="ECO:0000259" key="1">
    <source>
        <dbReference type="PROSITE" id="PS51736"/>
    </source>
</evidence>
<dbReference type="RefSeq" id="WP_420905640.1">
    <property type="nucleotide sequence ID" value="NZ_BAAFGK010000004.1"/>
</dbReference>
<accession>A0ABQ0CAP8</accession>
<dbReference type="InterPro" id="IPR011109">
    <property type="entry name" value="DNA_bind_recombinase_dom"/>
</dbReference>
<dbReference type="SMART" id="SM00857">
    <property type="entry name" value="Resolvase"/>
    <property type="match status" value="1"/>
</dbReference>
<dbReference type="PANTHER" id="PTHR30461">
    <property type="entry name" value="DNA-INVERTASE FROM LAMBDOID PROPHAGE"/>
    <property type="match status" value="1"/>
</dbReference>
<feature type="domain" description="Recombinase" evidence="2">
    <location>
        <begin position="172"/>
        <end position="276"/>
    </location>
</feature>
<dbReference type="Pfam" id="PF00239">
    <property type="entry name" value="Resolvase"/>
    <property type="match status" value="1"/>
</dbReference>
<dbReference type="PROSITE" id="PS51736">
    <property type="entry name" value="RECOMBINASES_3"/>
    <property type="match status" value="1"/>
</dbReference>
<dbReference type="InterPro" id="IPR036162">
    <property type="entry name" value="Resolvase-like_N_sf"/>
</dbReference>
<dbReference type="Proteomes" id="UP001628193">
    <property type="component" value="Unassembled WGS sequence"/>
</dbReference>
<evidence type="ECO:0000259" key="2">
    <source>
        <dbReference type="PROSITE" id="PS51737"/>
    </source>
</evidence>
<dbReference type="EMBL" id="BAAFGK010000004">
    <property type="protein sequence ID" value="GAB0057957.1"/>
    <property type="molecule type" value="Genomic_DNA"/>
</dbReference>
<name>A0ABQ0CAP8_9PROT</name>
<dbReference type="InterPro" id="IPR050639">
    <property type="entry name" value="SSR_resolvase"/>
</dbReference>
<proteinExistence type="predicted"/>
<dbReference type="CDD" id="cd03768">
    <property type="entry name" value="SR_ResInv"/>
    <property type="match status" value="1"/>
</dbReference>
<protein>
    <recommendedName>
        <fullName evidence="5">Resolvase</fullName>
    </recommendedName>
</protein>
<evidence type="ECO:0000313" key="3">
    <source>
        <dbReference type="EMBL" id="GAB0057957.1"/>
    </source>
</evidence>
<dbReference type="Gene3D" id="3.90.1750.20">
    <property type="entry name" value="Putative Large Serine Recombinase, Chain B, Domain 2"/>
    <property type="match status" value="1"/>
</dbReference>
<comment type="caution">
    <text evidence="3">The sequence shown here is derived from an EMBL/GenBank/DDBJ whole genome shotgun (WGS) entry which is preliminary data.</text>
</comment>
<reference evidence="3 4" key="1">
    <citation type="submission" date="2024-05" db="EMBL/GenBank/DDBJ databases">
        <authorList>
            <consortium name="Candidatus Magnetaquicoccaceae bacterium FCR-1 genome sequencing consortium"/>
            <person name="Shimoshige H."/>
            <person name="Shimamura S."/>
            <person name="Taoka A."/>
            <person name="Kobayashi H."/>
            <person name="Maekawa T."/>
        </authorList>
    </citation>
    <scope>NUCLEOTIDE SEQUENCE [LARGE SCALE GENOMIC DNA]</scope>
    <source>
        <strain evidence="3 4">FCR-1</strain>
    </source>
</reference>
<gene>
    <name evidence="3" type="ORF">SIID45300_02291</name>
</gene>
<sequence length="434" mass="49793">MITKKPTTPKIRCAIYTRKSTEDGLDMEFNTLDAQREACEAYIVSQKSEGWFLVPDRYDDGGFSGGNLERPALQRLLADIEAGRINVIIVYKIDRLTRSLMDFAKLVEVFDKRQVTFASVTQAFNTTTSMGRLTLNILLSFAQFEREVSAERIRDKFLASKKKGMWMGGHPPLGYDVKDRKLVVNPAEAETVRWIFQRFAESGSAVQIVRELGEKGTVGKNGNRMDRPYVYRILKNRYFIGEVPHRDAVYPGEHEAIIDRALWDQVHTIMDGNNHYQPDRIRVQTPALLKGIIRCRHCDRIMRPSFTRKQGKLYRYYVCHGADKHGRETCPLRSVAAGEIEAMALSQVRTMLRSPEMVVKTWQSEEGLNERDVVEALRKLDPVWEELFPVEQQRLVGLLISRLDVEKGGVEVHLRATGLNTLARELNDFRSEQE</sequence>
<dbReference type="Pfam" id="PF13408">
    <property type="entry name" value="Zn_ribbon_recom"/>
    <property type="match status" value="1"/>
</dbReference>
<dbReference type="InterPro" id="IPR025827">
    <property type="entry name" value="Zn_ribbon_recom_dom"/>
</dbReference>
<keyword evidence="4" id="KW-1185">Reference proteome</keyword>
<evidence type="ECO:0008006" key="5">
    <source>
        <dbReference type="Google" id="ProtNLM"/>
    </source>
</evidence>
<evidence type="ECO:0000313" key="4">
    <source>
        <dbReference type="Proteomes" id="UP001628193"/>
    </source>
</evidence>
<dbReference type="SUPFAM" id="SSF53041">
    <property type="entry name" value="Resolvase-like"/>
    <property type="match status" value="1"/>
</dbReference>
<feature type="domain" description="Resolvase/invertase-type recombinase catalytic" evidence="1">
    <location>
        <begin position="12"/>
        <end position="164"/>
    </location>
</feature>
<dbReference type="Gene3D" id="3.40.50.1390">
    <property type="entry name" value="Resolvase, N-terminal catalytic domain"/>
    <property type="match status" value="1"/>
</dbReference>
<organism evidence="3 4">
    <name type="scientific">Candidatus Magnetaquiglobus chichijimensis</name>
    <dbReference type="NCBI Taxonomy" id="3141448"/>
    <lineage>
        <taxon>Bacteria</taxon>
        <taxon>Pseudomonadati</taxon>
        <taxon>Pseudomonadota</taxon>
        <taxon>Magnetococcia</taxon>
        <taxon>Magnetococcales</taxon>
        <taxon>Candidatus Magnetaquicoccaceae</taxon>
        <taxon>Candidatus Magnetaquiglobus</taxon>
    </lineage>
</organism>